<keyword evidence="6" id="KW-0460">Magnesium</keyword>
<keyword evidence="3" id="KW-0479">Metal-binding</keyword>
<dbReference type="InterPro" id="IPR013520">
    <property type="entry name" value="Ribonucl_H"/>
</dbReference>
<organism evidence="9">
    <name type="scientific">Rhizophora mucronata</name>
    <name type="common">Asiatic mangrove</name>
    <dbReference type="NCBI Taxonomy" id="61149"/>
    <lineage>
        <taxon>Eukaryota</taxon>
        <taxon>Viridiplantae</taxon>
        <taxon>Streptophyta</taxon>
        <taxon>Embryophyta</taxon>
        <taxon>Tracheophyta</taxon>
        <taxon>Spermatophyta</taxon>
        <taxon>Magnoliopsida</taxon>
        <taxon>eudicotyledons</taxon>
        <taxon>Gunneridae</taxon>
        <taxon>Pentapetalae</taxon>
        <taxon>rosids</taxon>
        <taxon>fabids</taxon>
        <taxon>Malpighiales</taxon>
        <taxon>Rhizophoraceae</taxon>
        <taxon>Rhizophora</taxon>
    </lineage>
</organism>
<proteinExistence type="predicted"/>
<comment type="cofactor">
    <cofactor evidence="1">
        <name>Mg(2+)</name>
        <dbReference type="ChEBI" id="CHEBI:18420"/>
    </cofactor>
</comment>
<evidence type="ECO:0000259" key="8">
    <source>
        <dbReference type="SMART" id="SM00479"/>
    </source>
</evidence>
<evidence type="ECO:0000256" key="4">
    <source>
        <dbReference type="ARBA" id="ARBA00022801"/>
    </source>
</evidence>
<dbReference type="EMBL" id="GGEC01012892">
    <property type="protein sequence ID" value="MBW93375.1"/>
    <property type="molecule type" value="Transcribed_RNA"/>
</dbReference>
<evidence type="ECO:0000313" key="9">
    <source>
        <dbReference type="EMBL" id="MBW93375.1"/>
    </source>
</evidence>
<feature type="region of interest" description="Disordered" evidence="7">
    <location>
        <begin position="278"/>
        <end position="304"/>
    </location>
</feature>
<sequence length="494" mass="54331">MDNLGEDRSEIAFFDVETTVPSRPGQGFAILEFGAILVCPRKLEELRSYSTLVRPINPSLISSLSVRCNGITQEAVASAPTFSEIADTVYDVLHGRIWAGHNILRFDCPRIREAFTEIGKSPPEPKGTIDSLALLTQRFGRRAGDMKMASLANYFGLGKQIHRSLDDVRMNLEVVKYCATVLFLESSLPETFPEKSWVSPNATTRSRRNGQSPPEGTSLNLNTPSSSSKSENIADSGSEGKHQILSLVTSSTPQDPFDMATLDNEVNTVSLQPDVCTEERPLPESHEMPSTASDPEGCKDSGRFLDPNNISIPSVTASLVPLFHGGQKMILLHENIALQLFCPQLKVRFGINSKFVDHAGRPRLNFVVDAPPSLCRVLDACDGVAQKLFVDSGSNSHWRNVVIRKDGFAHNPTVRLHIPIVVIENNSQYATEMYQKGPSGCMQKLSFSKVDVSELNAFFSTGDFVDACLSLAPYDYQLSAGIRLVAKKLIFHNK</sequence>
<accession>A0A2P2JIX0</accession>
<dbReference type="FunFam" id="3.30.420.10:FF:000040">
    <property type="entry name" value="Exonuclease family protein"/>
    <property type="match status" value="1"/>
</dbReference>
<dbReference type="InterPro" id="IPR012337">
    <property type="entry name" value="RNaseH-like_sf"/>
</dbReference>
<keyword evidence="5" id="KW-0269">Exonuclease</keyword>
<feature type="region of interest" description="Disordered" evidence="7">
    <location>
        <begin position="192"/>
        <end position="239"/>
    </location>
</feature>
<keyword evidence="2" id="KW-0540">Nuclease</keyword>
<evidence type="ECO:0000256" key="3">
    <source>
        <dbReference type="ARBA" id="ARBA00022723"/>
    </source>
</evidence>
<feature type="compositionally biased region" description="Polar residues" evidence="7">
    <location>
        <begin position="198"/>
        <end position="215"/>
    </location>
</feature>
<dbReference type="InterPro" id="IPR036397">
    <property type="entry name" value="RNaseH_sf"/>
</dbReference>
<dbReference type="SMART" id="SM00479">
    <property type="entry name" value="EXOIII"/>
    <property type="match status" value="1"/>
</dbReference>
<feature type="compositionally biased region" description="Basic and acidic residues" evidence="7">
    <location>
        <begin position="278"/>
        <end position="287"/>
    </location>
</feature>
<dbReference type="SUPFAM" id="SSF53098">
    <property type="entry name" value="Ribonuclease H-like"/>
    <property type="match status" value="1"/>
</dbReference>
<feature type="compositionally biased region" description="Low complexity" evidence="7">
    <location>
        <begin position="217"/>
        <end position="230"/>
    </location>
</feature>
<dbReference type="PANTHER" id="PTHR30231">
    <property type="entry name" value="DNA POLYMERASE III SUBUNIT EPSILON"/>
    <property type="match status" value="1"/>
</dbReference>
<dbReference type="AlphaFoldDB" id="A0A2P2JIX0"/>
<dbReference type="PANTHER" id="PTHR30231:SF4">
    <property type="entry name" value="PROTEIN NEN2"/>
    <property type="match status" value="1"/>
</dbReference>
<dbReference type="Pfam" id="PF00929">
    <property type="entry name" value="RNase_T"/>
    <property type="match status" value="1"/>
</dbReference>
<dbReference type="CDD" id="cd06127">
    <property type="entry name" value="DEDDh"/>
    <property type="match status" value="1"/>
</dbReference>
<name>A0A2P2JIX0_RHIMU</name>
<keyword evidence="4" id="KW-0378">Hydrolase</keyword>
<evidence type="ECO:0000256" key="1">
    <source>
        <dbReference type="ARBA" id="ARBA00001946"/>
    </source>
</evidence>
<dbReference type="GO" id="GO:0003676">
    <property type="term" value="F:nucleic acid binding"/>
    <property type="evidence" value="ECO:0007669"/>
    <property type="project" value="InterPro"/>
</dbReference>
<evidence type="ECO:0000256" key="7">
    <source>
        <dbReference type="SAM" id="MobiDB-lite"/>
    </source>
</evidence>
<feature type="domain" description="Exonuclease" evidence="8">
    <location>
        <begin position="10"/>
        <end position="184"/>
    </location>
</feature>
<protein>
    <submittedName>
        <fullName evidence="9">Uncharacterized protein MANES_06G090000</fullName>
    </submittedName>
</protein>
<dbReference type="Gene3D" id="3.30.420.10">
    <property type="entry name" value="Ribonuclease H-like superfamily/Ribonuclease H"/>
    <property type="match status" value="1"/>
</dbReference>
<dbReference type="GO" id="GO:0046872">
    <property type="term" value="F:metal ion binding"/>
    <property type="evidence" value="ECO:0007669"/>
    <property type="project" value="UniProtKB-KW"/>
</dbReference>
<evidence type="ECO:0000256" key="5">
    <source>
        <dbReference type="ARBA" id="ARBA00022839"/>
    </source>
</evidence>
<reference evidence="9" key="1">
    <citation type="submission" date="2018-02" db="EMBL/GenBank/DDBJ databases">
        <title>Rhizophora mucronata_Transcriptome.</title>
        <authorList>
            <person name="Meera S.P."/>
            <person name="Sreeshan A."/>
            <person name="Augustine A."/>
        </authorList>
    </citation>
    <scope>NUCLEOTIDE SEQUENCE</scope>
    <source>
        <tissue evidence="9">Leaf</tissue>
    </source>
</reference>
<evidence type="ECO:0000256" key="6">
    <source>
        <dbReference type="ARBA" id="ARBA00022842"/>
    </source>
</evidence>
<dbReference type="GO" id="GO:0008408">
    <property type="term" value="F:3'-5' exonuclease activity"/>
    <property type="evidence" value="ECO:0007669"/>
    <property type="project" value="TreeGrafter"/>
</dbReference>
<evidence type="ECO:0000256" key="2">
    <source>
        <dbReference type="ARBA" id="ARBA00022722"/>
    </source>
</evidence>